<dbReference type="RefSeq" id="WP_227575777.1">
    <property type="nucleotide sequence ID" value="NZ_CP101987.1"/>
</dbReference>
<organism evidence="1 2">
    <name type="scientific">Cellulomonas xiejunii</name>
    <dbReference type="NCBI Taxonomy" id="2968083"/>
    <lineage>
        <taxon>Bacteria</taxon>
        <taxon>Bacillati</taxon>
        <taxon>Actinomycetota</taxon>
        <taxon>Actinomycetes</taxon>
        <taxon>Micrococcales</taxon>
        <taxon>Cellulomonadaceae</taxon>
        <taxon>Cellulomonas</taxon>
    </lineage>
</organism>
<sequence>MTTRPHDDVAASALEDAVALLDAAAPQPSAGRTERRLASVATPTALVTDEAVGRRPEHRARLRLVRALPTAPPAAAPGPGAPPLLRERVRDLEARARLRVPESEDDRGAAPSTDAGRFAHGVGLACVEVVLGRRPSPQLARWVAPDVLESLQESADLIRRAGVLTHSRRPAARRVRVCPIDHHTAEACLVVDDGVRVRAVALRIQAHRGAWRVTRLEIG</sequence>
<name>A0ABY5KL68_9CELL</name>
<dbReference type="Pfam" id="PF20060">
    <property type="entry name" value="DUF6459"/>
    <property type="match status" value="1"/>
</dbReference>
<protein>
    <submittedName>
        <fullName evidence="1">Rv3235 family protein</fullName>
    </submittedName>
</protein>
<dbReference type="EMBL" id="CP101987">
    <property type="protein sequence ID" value="UUI70473.1"/>
    <property type="molecule type" value="Genomic_DNA"/>
</dbReference>
<dbReference type="Proteomes" id="UP001316384">
    <property type="component" value="Chromosome"/>
</dbReference>
<proteinExistence type="predicted"/>
<evidence type="ECO:0000313" key="2">
    <source>
        <dbReference type="Proteomes" id="UP001316384"/>
    </source>
</evidence>
<dbReference type="InterPro" id="IPR045596">
    <property type="entry name" value="DUF6459"/>
</dbReference>
<reference evidence="1 2" key="1">
    <citation type="submission" date="2022-07" db="EMBL/GenBank/DDBJ databases">
        <title>Novel species in genus cellulomonas.</title>
        <authorList>
            <person name="Ye L."/>
        </authorList>
    </citation>
    <scope>NUCLEOTIDE SEQUENCE [LARGE SCALE GENOMIC DNA]</scope>
    <source>
        <strain evidence="2">zg-B89</strain>
    </source>
</reference>
<evidence type="ECO:0000313" key="1">
    <source>
        <dbReference type="EMBL" id="UUI70473.1"/>
    </source>
</evidence>
<gene>
    <name evidence="1" type="ORF">NP048_11725</name>
</gene>
<accession>A0ABY5KL68</accession>
<keyword evidence="2" id="KW-1185">Reference proteome</keyword>